<organism evidence="4 5">
    <name type="scientific">Eumeta variegata</name>
    <name type="common">Bagworm moth</name>
    <name type="synonym">Eumeta japonica</name>
    <dbReference type="NCBI Taxonomy" id="151549"/>
    <lineage>
        <taxon>Eukaryota</taxon>
        <taxon>Metazoa</taxon>
        <taxon>Ecdysozoa</taxon>
        <taxon>Arthropoda</taxon>
        <taxon>Hexapoda</taxon>
        <taxon>Insecta</taxon>
        <taxon>Pterygota</taxon>
        <taxon>Neoptera</taxon>
        <taxon>Endopterygota</taxon>
        <taxon>Lepidoptera</taxon>
        <taxon>Glossata</taxon>
        <taxon>Ditrysia</taxon>
        <taxon>Tineoidea</taxon>
        <taxon>Psychidae</taxon>
        <taxon>Oiketicinae</taxon>
        <taxon>Eumeta</taxon>
    </lineage>
</organism>
<dbReference type="EMBL" id="BGZK01000063">
    <property type="protein sequence ID" value="GBP14318.1"/>
    <property type="molecule type" value="Genomic_DNA"/>
</dbReference>
<accession>A0A4C1TLR0</accession>
<dbReference type="InterPro" id="IPR029277">
    <property type="entry name" value="SVWC_dom"/>
</dbReference>
<dbReference type="InterPro" id="IPR053308">
    <property type="entry name" value="Vago-like"/>
</dbReference>
<evidence type="ECO:0000256" key="2">
    <source>
        <dbReference type="ARBA" id="ARBA00022525"/>
    </source>
</evidence>
<keyword evidence="5" id="KW-1185">Reference proteome</keyword>
<dbReference type="PANTHER" id="PTHR39957:SF1">
    <property type="entry name" value="AT09846P1-RELATED"/>
    <property type="match status" value="1"/>
</dbReference>
<dbReference type="GO" id="GO:0005576">
    <property type="term" value="C:extracellular region"/>
    <property type="evidence" value="ECO:0007669"/>
    <property type="project" value="UniProtKB-SubCell"/>
</dbReference>
<proteinExistence type="predicted"/>
<dbReference type="SMART" id="SM01318">
    <property type="entry name" value="SVWC"/>
    <property type="match status" value="1"/>
</dbReference>
<dbReference type="Pfam" id="PF15430">
    <property type="entry name" value="SVWC"/>
    <property type="match status" value="1"/>
</dbReference>
<comment type="subcellular location">
    <subcellularLocation>
        <location evidence="1">Secreted</location>
    </subcellularLocation>
</comment>
<protein>
    <recommendedName>
        <fullName evidence="3">Single domain-containing protein</fullName>
    </recommendedName>
</protein>
<dbReference type="Proteomes" id="UP000299102">
    <property type="component" value="Unassembled WGS sequence"/>
</dbReference>
<evidence type="ECO:0000259" key="3">
    <source>
        <dbReference type="SMART" id="SM01318"/>
    </source>
</evidence>
<reference evidence="4 5" key="1">
    <citation type="journal article" date="2019" name="Commun. Biol.">
        <title>The bagworm genome reveals a unique fibroin gene that provides high tensile strength.</title>
        <authorList>
            <person name="Kono N."/>
            <person name="Nakamura H."/>
            <person name="Ohtoshi R."/>
            <person name="Tomita M."/>
            <person name="Numata K."/>
            <person name="Arakawa K."/>
        </authorList>
    </citation>
    <scope>NUCLEOTIDE SEQUENCE [LARGE SCALE GENOMIC DNA]</scope>
</reference>
<sequence length="169" mass="18899">MKRITHWLIKKSRFSLSGSTVIVSTSFATRANAAFTARIKRQRRRAASQSTAKRRFEIIGTFITTIMRTIVFLCVVAVTSAGMLGGPLPEKPKEFEHKEGCYVREINDVVPFGKTVYPIGYCYEVRCSRSGMLYASCGVAHTSDPKCYLTETDVTKPYPHCCPDIKCNA</sequence>
<name>A0A4C1TLR0_EUMVA</name>
<dbReference type="PANTHER" id="PTHR39957">
    <property type="entry name" value="AT09846P1-RELATED"/>
    <property type="match status" value="1"/>
</dbReference>
<comment type="caution">
    <text evidence="4">The sequence shown here is derived from an EMBL/GenBank/DDBJ whole genome shotgun (WGS) entry which is preliminary data.</text>
</comment>
<keyword evidence="2" id="KW-0964">Secreted</keyword>
<dbReference type="AlphaFoldDB" id="A0A4C1TLR0"/>
<dbReference type="OrthoDB" id="6761907at2759"/>
<evidence type="ECO:0000313" key="5">
    <source>
        <dbReference type="Proteomes" id="UP000299102"/>
    </source>
</evidence>
<evidence type="ECO:0000313" key="4">
    <source>
        <dbReference type="EMBL" id="GBP14318.1"/>
    </source>
</evidence>
<gene>
    <name evidence="4" type="ORF">EVAR_92320_1</name>
</gene>
<feature type="domain" description="Single" evidence="3">
    <location>
        <begin position="101"/>
        <end position="167"/>
    </location>
</feature>
<evidence type="ECO:0000256" key="1">
    <source>
        <dbReference type="ARBA" id="ARBA00004613"/>
    </source>
</evidence>